<dbReference type="Proteomes" id="UP000652427">
    <property type="component" value="Unassembled WGS sequence"/>
</dbReference>
<gene>
    <name evidence="1" type="ORF">HUO14_04200</name>
</gene>
<protein>
    <recommendedName>
        <fullName evidence="3">Phage tail protein</fullName>
    </recommendedName>
</protein>
<evidence type="ECO:0000313" key="2">
    <source>
        <dbReference type="Proteomes" id="UP000652427"/>
    </source>
</evidence>
<evidence type="ECO:0008006" key="3">
    <source>
        <dbReference type="Google" id="ProtNLM"/>
    </source>
</evidence>
<dbReference type="RefSeq" id="WP_176278592.1">
    <property type="nucleotide sequence ID" value="NZ_JABWMH010000001.1"/>
</dbReference>
<evidence type="ECO:0000313" key="1">
    <source>
        <dbReference type="EMBL" id="NVD27111.1"/>
    </source>
</evidence>
<sequence>MALGGSSVNGQTTQVKSKISRSTVEGIGYSYLLIDSKALDGISAAQLADYAAMVTLIDIDVGNDTQVPNGSILSLFSETEDKSLNPASLSGGDLLLLRGLYKVPANVKASLQRSAMIHTMSEGLKNAERVDR</sequence>
<organism evidence="1 2">
    <name type="scientific">Parasphingorhabdus flavimaris</name>
    <dbReference type="NCBI Taxonomy" id="266812"/>
    <lineage>
        <taxon>Bacteria</taxon>
        <taxon>Pseudomonadati</taxon>
        <taxon>Pseudomonadota</taxon>
        <taxon>Alphaproteobacteria</taxon>
        <taxon>Sphingomonadales</taxon>
        <taxon>Sphingomonadaceae</taxon>
        <taxon>Parasphingorhabdus</taxon>
    </lineage>
</organism>
<dbReference type="EMBL" id="JABWMH010000001">
    <property type="protein sequence ID" value="NVD27111.1"/>
    <property type="molecule type" value="Genomic_DNA"/>
</dbReference>
<keyword evidence="2" id="KW-1185">Reference proteome</keyword>
<accession>A0ABX2N0G2</accession>
<reference evidence="1 2" key="1">
    <citation type="submission" date="2020-06" db="EMBL/GenBank/DDBJ databases">
        <authorList>
            <person name="Kim S.-J."/>
            <person name="Park S.-J."/>
        </authorList>
    </citation>
    <scope>NUCLEOTIDE SEQUENCE [LARGE SCALE GENOMIC DNA]</scope>
    <source>
        <strain evidence="1 2">SW-151</strain>
    </source>
</reference>
<name>A0ABX2N0G2_9SPHN</name>
<comment type="caution">
    <text evidence="1">The sequence shown here is derived from an EMBL/GenBank/DDBJ whole genome shotgun (WGS) entry which is preliminary data.</text>
</comment>
<proteinExistence type="predicted"/>